<dbReference type="OrthoDB" id="9776356at2"/>
<dbReference type="Proteomes" id="UP000191240">
    <property type="component" value="Unassembled WGS sequence"/>
</dbReference>
<dbReference type="RefSeq" id="WP_080326201.1">
    <property type="nucleotide sequence ID" value="NZ_FQYW01000022.1"/>
</dbReference>
<feature type="domain" description="POTRA" evidence="7">
    <location>
        <begin position="190"/>
        <end position="265"/>
    </location>
</feature>
<keyword evidence="5" id="KW-0998">Cell outer membrane</keyword>
<dbReference type="InterPro" id="IPR010827">
    <property type="entry name" value="BamA/TamA_POTRA"/>
</dbReference>
<dbReference type="Pfam" id="PF07244">
    <property type="entry name" value="POTRA"/>
    <property type="match status" value="2"/>
</dbReference>
<evidence type="ECO:0000256" key="4">
    <source>
        <dbReference type="ARBA" id="ARBA00023136"/>
    </source>
</evidence>
<dbReference type="PROSITE" id="PS51779">
    <property type="entry name" value="POTRA"/>
    <property type="match status" value="1"/>
</dbReference>
<protein>
    <submittedName>
        <fullName evidence="8">Beta-barrel assembly machine subunit BamA</fullName>
    </submittedName>
</protein>
<dbReference type="Gene3D" id="2.40.160.50">
    <property type="entry name" value="membrane protein fhac: a member of the omp85/tpsb transporter family"/>
    <property type="match status" value="1"/>
</dbReference>
<evidence type="ECO:0000259" key="7">
    <source>
        <dbReference type="PROSITE" id="PS51779"/>
    </source>
</evidence>
<keyword evidence="4" id="KW-0472">Membrane</keyword>
<proteinExistence type="predicted"/>
<evidence type="ECO:0000313" key="8">
    <source>
        <dbReference type="EMBL" id="SHI99463.1"/>
    </source>
</evidence>
<feature type="chain" id="PRO_5012160899" evidence="6">
    <location>
        <begin position="34"/>
        <end position="662"/>
    </location>
</feature>
<evidence type="ECO:0000256" key="3">
    <source>
        <dbReference type="ARBA" id="ARBA00022729"/>
    </source>
</evidence>
<dbReference type="GO" id="GO:0019867">
    <property type="term" value="C:outer membrane"/>
    <property type="evidence" value="ECO:0007669"/>
    <property type="project" value="InterPro"/>
</dbReference>
<gene>
    <name evidence="8" type="ORF">SAMN02745671_02345</name>
</gene>
<dbReference type="AlphaFoldDB" id="A0A1M6FP70"/>
<organism evidence="8 9">
    <name type="scientific">Anaerovibrio lipolyticus DSM 3074</name>
    <dbReference type="NCBI Taxonomy" id="1120997"/>
    <lineage>
        <taxon>Bacteria</taxon>
        <taxon>Bacillati</taxon>
        <taxon>Bacillota</taxon>
        <taxon>Negativicutes</taxon>
        <taxon>Selenomonadales</taxon>
        <taxon>Selenomonadaceae</taxon>
        <taxon>Anaerovibrio</taxon>
    </lineage>
</organism>
<keyword evidence="3 6" id="KW-0732">Signal</keyword>
<dbReference type="Gene3D" id="3.10.20.310">
    <property type="entry name" value="membrane protein fhac"/>
    <property type="match status" value="3"/>
</dbReference>
<dbReference type="PANTHER" id="PTHR12815">
    <property type="entry name" value="SORTING AND ASSEMBLY MACHINERY SAMM50 PROTEIN FAMILY MEMBER"/>
    <property type="match status" value="1"/>
</dbReference>
<dbReference type="EMBL" id="FQYW01000022">
    <property type="protein sequence ID" value="SHI99463.1"/>
    <property type="molecule type" value="Genomic_DNA"/>
</dbReference>
<dbReference type="InterPro" id="IPR000184">
    <property type="entry name" value="Bac_surfAg_D15"/>
</dbReference>
<dbReference type="InterPro" id="IPR034746">
    <property type="entry name" value="POTRA"/>
</dbReference>
<evidence type="ECO:0000256" key="2">
    <source>
        <dbReference type="ARBA" id="ARBA00022692"/>
    </source>
</evidence>
<keyword evidence="2" id="KW-0812">Transmembrane</keyword>
<feature type="signal peptide" evidence="6">
    <location>
        <begin position="1"/>
        <end position="33"/>
    </location>
</feature>
<accession>A0A1M6FP70</accession>
<dbReference type="PANTHER" id="PTHR12815:SF47">
    <property type="entry name" value="TRANSLOCATION AND ASSEMBLY MODULE SUBUNIT TAMA"/>
    <property type="match status" value="1"/>
</dbReference>
<evidence type="ECO:0000256" key="5">
    <source>
        <dbReference type="ARBA" id="ARBA00023237"/>
    </source>
</evidence>
<sequence length="662" mass="73611">MRFTSKNSKKNYRALACAMAMMTGLSAAQVVFAAPADSGVIVNMKDGKLAAVSESGAGADIDRNKKEAANGVEIGESVENVAKSQDTTNAAKEAVAKWNGERPTDAEVTSAAQALVGKTIMDIKIEGATEDVYNTALLSLNSKVGDALTIDGLSRDANNIYETGYFYDLYPSFEEIPEGVIVTYHVFTTPIISDIEITGNSKRESTEKLIKAMQLKPGDRLNRRSLQEDLANIKKVYVNDGYIMAKVHDMGIDDHGKVSIQVNEGILEGYKVKGLKKTKEKVVIRELRTKVGEPLNKKDVVRSYNRLTNLNYFESIDIKPIPGVEPNACMLEIDITEKNTGAFGVGAGYSTADGFIGMVSIGDRNFRGIGDSISVMYSISGSSTDARGWMFTYRKPWLDKKETAGIIKIYNRTYRYNDYDTNGDLIEEMLRKAKGFEIGFTRPVSEYSTNGIYFKNSDDTYDNHKSGPYDRRQPQWSEWNKENFGLTRSVTLSHTTDTRDNIMYPTGGHYVQLSAEFAGLGGDFNYQKYVIDDSAYWKVGRNQIVAFRNSYGHSNNELSYFNKFRIGGQGTLRGYKDDQFRGDSMYIGSLEFRFPLYNKVKGAIFTDWGAAWDDKWLPNDFNDFHASVGVGVMVETPVGPIRIDVGHGSQGNRVHFNVGASF</sequence>
<evidence type="ECO:0000256" key="1">
    <source>
        <dbReference type="ARBA" id="ARBA00004370"/>
    </source>
</evidence>
<name>A0A1M6FP70_9FIRM</name>
<evidence type="ECO:0000313" key="9">
    <source>
        <dbReference type="Proteomes" id="UP000191240"/>
    </source>
</evidence>
<comment type="subcellular location">
    <subcellularLocation>
        <location evidence="1">Membrane</location>
    </subcellularLocation>
</comment>
<reference evidence="8 9" key="1">
    <citation type="submission" date="2016-11" db="EMBL/GenBank/DDBJ databases">
        <authorList>
            <person name="Jaros S."/>
            <person name="Januszkiewicz K."/>
            <person name="Wedrychowicz H."/>
        </authorList>
    </citation>
    <scope>NUCLEOTIDE SEQUENCE [LARGE SCALE GENOMIC DNA]</scope>
    <source>
        <strain evidence="8 9">DSM 3074</strain>
    </source>
</reference>
<dbReference type="Pfam" id="PF01103">
    <property type="entry name" value="Omp85"/>
    <property type="match status" value="1"/>
</dbReference>
<dbReference type="InterPro" id="IPR039910">
    <property type="entry name" value="D15-like"/>
</dbReference>
<evidence type="ECO:0000256" key="6">
    <source>
        <dbReference type="SAM" id="SignalP"/>
    </source>
</evidence>